<evidence type="ECO:0000313" key="1">
    <source>
        <dbReference type="EMBL" id="ANO52299.1"/>
    </source>
</evidence>
<dbReference type="InterPro" id="IPR050155">
    <property type="entry name" value="HAD-like_hydrolase_sf"/>
</dbReference>
<dbReference type="Proteomes" id="UP000092695">
    <property type="component" value="Chromosome"/>
</dbReference>
<dbReference type="PANTHER" id="PTHR43434">
    <property type="entry name" value="PHOSPHOGLYCOLATE PHOSPHATASE"/>
    <property type="match status" value="1"/>
</dbReference>
<proteinExistence type="predicted"/>
<dbReference type="EMBL" id="CP016268">
    <property type="protein sequence ID" value="ANO52299.1"/>
    <property type="molecule type" value="Genomic_DNA"/>
</dbReference>
<evidence type="ECO:0008006" key="3">
    <source>
        <dbReference type="Google" id="ProtNLM"/>
    </source>
</evidence>
<name>A0A193LIT0_9GAMM</name>
<dbReference type="SFLD" id="SFLDG01129">
    <property type="entry name" value="C1.5:_HAD__Beta-PGM__Phosphata"/>
    <property type="match status" value="1"/>
</dbReference>
<dbReference type="Gene3D" id="3.40.50.1000">
    <property type="entry name" value="HAD superfamily/HAD-like"/>
    <property type="match status" value="1"/>
</dbReference>
<dbReference type="InterPro" id="IPR023214">
    <property type="entry name" value="HAD_sf"/>
</dbReference>
<dbReference type="OrthoDB" id="9773910at2"/>
<dbReference type="NCBIfam" id="NF011564">
    <property type="entry name" value="PRK14988.1"/>
    <property type="match status" value="1"/>
</dbReference>
<dbReference type="AlphaFoldDB" id="A0A193LIT0"/>
<dbReference type="NCBIfam" id="TIGR01509">
    <property type="entry name" value="HAD-SF-IA-v3"/>
    <property type="match status" value="1"/>
</dbReference>
<dbReference type="GO" id="GO:0008967">
    <property type="term" value="F:phosphoglycolate phosphatase activity"/>
    <property type="evidence" value="ECO:0007669"/>
    <property type="project" value="TreeGrafter"/>
</dbReference>
<keyword evidence="2" id="KW-1185">Reference proteome</keyword>
<dbReference type="KEGG" id="woc:BA177_14875"/>
<dbReference type="PANTHER" id="PTHR43434:SF3">
    <property type="entry name" value="GMP_IMP NUCLEOTIDASE YRFG"/>
    <property type="match status" value="1"/>
</dbReference>
<sequence length="220" mass="24764">MSASKLLRDCDTLMLDMDGTLLDLAFDNFMWLQHIPSEYARKHGLEHEVATRQLYAQFRSLQGQLDWYCLDHWSERLGLDVLALHRAERARIGWLPGAMEFLQSVQQGGQRVLLVTNSHPDTLAVKSEVTGIEKYFAGIYTSHQFGYPKEDQRFWQALAAAEGFDPRSTMFVDDTETVLASARDYGVKHVVKITRPDSSAAVRDAGAYLSVEGVAELLPA</sequence>
<dbReference type="SFLD" id="SFLDS00003">
    <property type="entry name" value="Haloacid_Dehalogenase"/>
    <property type="match status" value="1"/>
</dbReference>
<dbReference type="CDD" id="cd01427">
    <property type="entry name" value="HAD_like"/>
    <property type="match status" value="1"/>
</dbReference>
<dbReference type="Pfam" id="PF00702">
    <property type="entry name" value="Hydrolase"/>
    <property type="match status" value="1"/>
</dbReference>
<dbReference type="InterPro" id="IPR036412">
    <property type="entry name" value="HAD-like_sf"/>
</dbReference>
<dbReference type="GO" id="GO:0006281">
    <property type="term" value="P:DNA repair"/>
    <property type="evidence" value="ECO:0007669"/>
    <property type="project" value="TreeGrafter"/>
</dbReference>
<dbReference type="GO" id="GO:0005829">
    <property type="term" value="C:cytosol"/>
    <property type="evidence" value="ECO:0007669"/>
    <property type="project" value="TreeGrafter"/>
</dbReference>
<dbReference type="InterPro" id="IPR006439">
    <property type="entry name" value="HAD-SF_hydro_IA"/>
</dbReference>
<evidence type="ECO:0000313" key="2">
    <source>
        <dbReference type="Proteomes" id="UP000092695"/>
    </source>
</evidence>
<dbReference type="STRING" id="1548547.BA177_14875"/>
<protein>
    <recommendedName>
        <fullName evidence="3">Haloacid dehalogenase</fullName>
    </recommendedName>
</protein>
<dbReference type="SUPFAM" id="SSF56784">
    <property type="entry name" value="HAD-like"/>
    <property type="match status" value="1"/>
</dbReference>
<accession>A0A193LIT0</accession>
<organism evidence="1 2">
    <name type="scientific">Woeseia oceani</name>
    <dbReference type="NCBI Taxonomy" id="1548547"/>
    <lineage>
        <taxon>Bacteria</taxon>
        <taxon>Pseudomonadati</taxon>
        <taxon>Pseudomonadota</taxon>
        <taxon>Gammaproteobacteria</taxon>
        <taxon>Woeseiales</taxon>
        <taxon>Woeseiaceae</taxon>
        <taxon>Woeseia</taxon>
    </lineage>
</organism>
<reference evidence="1 2" key="1">
    <citation type="submission" date="2016-06" db="EMBL/GenBank/DDBJ databases">
        <title>Complete genome sequence of a deep-branching marine Gamma Proteobacterium Woeseia oceani type strain XK5.</title>
        <authorList>
            <person name="Mu D."/>
            <person name="Du Z."/>
        </authorList>
    </citation>
    <scope>NUCLEOTIDE SEQUENCE [LARGE SCALE GENOMIC DNA]</scope>
    <source>
        <strain evidence="1 2">XK5</strain>
    </source>
</reference>
<gene>
    <name evidence="1" type="ORF">BA177_14875</name>
</gene>
<dbReference type="RefSeq" id="WP_068617477.1">
    <property type="nucleotide sequence ID" value="NZ_CP016268.1"/>
</dbReference>